<proteinExistence type="inferred from homology"/>
<protein>
    <submittedName>
        <fullName evidence="5">Uncharacterized protein</fullName>
    </submittedName>
</protein>
<dbReference type="Proteomes" id="UP000684084">
    <property type="component" value="Unassembled WGS sequence"/>
</dbReference>
<accession>A0A915Z6X3</accession>
<dbReference type="VEuPathDB" id="FungiDB:RhiirFUN_022623"/>
<dbReference type="InterPro" id="IPR019148">
    <property type="entry name" value="Nuclear_protein_DGCR14_ESS-2"/>
</dbReference>
<feature type="region of interest" description="Disordered" evidence="4">
    <location>
        <begin position="369"/>
        <end position="389"/>
    </location>
</feature>
<evidence type="ECO:0000256" key="3">
    <source>
        <dbReference type="ARBA" id="ARBA00023242"/>
    </source>
</evidence>
<dbReference type="EMBL" id="CAGKOT010000021">
    <property type="protein sequence ID" value="CAB5365212.1"/>
    <property type="molecule type" value="Genomic_DNA"/>
</dbReference>
<comment type="caution">
    <text evidence="5">The sequence shown here is derived from an EMBL/GenBank/DDBJ whole genome shotgun (WGS) entry which is preliminary data.</text>
</comment>
<evidence type="ECO:0000256" key="4">
    <source>
        <dbReference type="SAM" id="MobiDB-lite"/>
    </source>
</evidence>
<dbReference type="GO" id="GO:0071013">
    <property type="term" value="C:catalytic step 2 spliceosome"/>
    <property type="evidence" value="ECO:0007669"/>
    <property type="project" value="TreeGrafter"/>
</dbReference>
<feature type="region of interest" description="Disordered" evidence="4">
    <location>
        <begin position="1"/>
        <end position="27"/>
    </location>
</feature>
<name>A0A915Z6X3_9GLOM</name>
<feature type="compositionally biased region" description="Polar residues" evidence="4">
    <location>
        <begin position="369"/>
        <end position="385"/>
    </location>
</feature>
<feature type="compositionally biased region" description="Basic and acidic residues" evidence="4">
    <location>
        <begin position="447"/>
        <end position="465"/>
    </location>
</feature>
<keyword evidence="3" id="KW-0539">Nucleus</keyword>
<evidence type="ECO:0000256" key="2">
    <source>
        <dbReference type="ARBA" id="ARBA00009072"/>
    </source>
</evidence>
<dbReference type="PANTHER" id="PTHR12940:SF0">
    <property type="entry name" value="SPLICING FACTOR ESS-2 HOMOLOG"/>
    <property type="match status" value="1"/>
</dbReference>
<feature type="region of interest" description="Disordered" evidence="4">
    <location>
        <begin position="442"/>
        <end position="465"/>
    </location>
</feature>
<reference evidence="5" key="1">
    <citation type="submission" date="2020-05" db="EMBL/GenBank/DDBJ databases">
        <authorList>
            <person name="Rincon C."/>
            <person name="Sanders R I."/>
            <person name="Robbins C."/>
            <person name="Chaturvedi A."/>
        </authorList>
    </citation>
    <scope>NUCLEOTIDE SEQUENCE</scope>
    <source>
        <strain evidence="5">CHB12</strain>
    </source>
</reference>
<evidence type="ECO:0000313" key="6">
    <source>
        <dbReference type="Proteomes" id="UP000684084"/>
    </source>
</evidence>
<dbReference type="AlphaFoldDB" id="A0A915Z6X3"/>
<dbReference type="Pfam" id="PF09751">
    <property type="entry name" value="Es2"/>
    <property type="match status" value="1"/>
</dbReference>
<evidence type="ECO:0000256" key="1">
    <source>
        <dbReference type="ARBA" id="ARBA00004123"/>
    </source>
</evidence>
<evidence type="ECO:0000313" key="5">
    <source>
        <dbReference type="EMBL" id="CAB5365212.1"/>
    </source>
</evidence>
<organism evidence="5 6">
    <name type="scientific">Rhizophagus irregularis</name>
    <dbReference type="NCBI Taxonomy" id="588596"/>
    <lineage>
        <taxon>Eukaryota</taxon>
        <taxon>Fungi</taxon>
        <taxon>Fungi incertae sedis</taxon>
        <taxon>Mucoromycota</taxon>
        <taxon>Glomeromycotina</taxon>
        <taxon>Glomeromycetes</taxon>
        <taxon>Glomerales</taxon>
        <taxon>Glomeraceae</taxon>
        <taxon>Rhizophagus</taxon>
    </lineage>
</organism>
<sequence length="465" mass="51931">MEESQTTNKELIHISDDQEKISSKPKQEILDEDSYTEALSEIIKRDFFPSLLTLEAQNDYVDAWNTNNPELIKEATRKLTELTTPTLKTPVQTPSTVIGIHGEWDTPISTSSRSGEFKKPLPKKYNINMSLDSFQSKYTSEDNASFSELMKKASEQQREKHKWMYEKEDQEDNKGEIKLIEGPDQPRIAGIASWKYKVRNSLMFYPEGHDKGTVEENTRCAPKKIVHSATRFESAEEATIANHAAATAAAAAASGIDLDSSSNASETPTVGGYSFVTATPSPNPSQIDSSELMTWGMIEGTPLLIGGETPGAEWNNVIAFSRFMLNIKFYFDYNVLGRSFQLPPTQRREIIGMNLSNNASRNIRKRNLSMKSPNPYVTQSPTSKIASPRERASYLSPAARKLLRKSNLPKSVGVDVQLRASYAASPRNRALVTPSKLVTPTFNSFPDKYDVTPKVKTEEPSIKDK</sequence>
<dbReference type="PANTHER" id="PTHR12940">
    <property type="entry name" value="ES-2 PROTEIN - RELATED"/>
    <property type="match status" value="1"/>
</dbReference>
<feature type="compositionally biased region" description="Basic and acidic residues" evidence="4">
    <location>
        <begin position="10"/>
        <end position="27"/>
    </location>
</feature>
<dbReference type="OrthoDB" id="19679at2759"/>
<comment type="subcellular location">
    <subcellularLocation>
        <location evidence="1">Nucleus</location>
    </subcellularLocation>
</comment>
<comment type="similarity">
    <text evidence="2">Belongs to the ESS2 family.</text>
</comment>
<dbReference type="VEuPathDB" id="FungiDB:RhiirFUN_022624"/>
<gene>
    <name evidence="5" type="ORF">CHRIB12_LOCUS10268</name>
</gene>